<reference evidence="2" key="2">
    <citation type="submission" date="2024-10" db="UniProtKB">
        <authorList>
            <consortium name="EnsemblProtists"/>
        </authorList>
    </citation>
    <scope>IDENTIFICATION</scope>
</reference>
<dbReference type="HOGENOM" id="CLU_1828963_0_0_1"/>
<dbReference type="KEGG" id="ehx:EMIHUDRAFT_224082"/>
<dbReference type="Proteomes" id="UP000013827">
    <property type="component" value="Unassembled WGS sequence"/>
</dbReference>
<dbReference type="RefSeq" id="XP_005791355.1">
    <property type="nucleotide sequence ID" value="XM_005791298.1"/>
</dbReference>
<name>A0A0D3KT41_EMIH1</name>
<evidence type="ECO:0000313" key="2">
    <source>
        <dbReference type="EnsemblProtists" id="EOD38926"/>
    </source>
</evidence>
<dbReference type="AlphaFoldDB" id="A0A0D3KT41"/>
<accession>A0A0D3KT41</accession>
<keyword evidence="3" id="KW-1185">Reference proteome</keyword>
<reference evidence="3" key="1">
    <citation type="journal article" date="2013" name="Nature">
        <title>Pan genome of the phytoplankton Emiliania underpins its global distribution.</title>
        <authorList>
            <person name="Read B.A."/>
            <person name="Kegel J."/>
            <person name="Klute M.J."/>
            <person name="Kuo A."/>
            <person name="Lefebvre S.C."/>
            <person name="Maumus F."/>
            <person name="Mayer C."/>
            <person name="Miller J."/>
            <person name="Monier A."/>
            <person name="Salamov A."/>
            <person name="Young J."/>
            <person name="Aguilar M."/>
            <person name="Claverie J.M."/>
            <person name="Frickenhaus S."/>
            <person name="Gonzalez K."/>
            <person name="Herman E.K."/>
            <person name="Lin Y.C."/>
            <person name="Napier J."/>
            <person name="Ogata H."/>
            <person name="Sarno A.F."/>
            <person name="Shmutz J."/>
            <person name="Schroeder D."/>
            <person name="de Vargas C."/>
            <person name="Verret F."/>
            <person name="von Dassow P."/>
            <person name="Valentin K."/>
            <person name="Van de Peer Y."/>
            <person name="Wheeler G."/>
            <person name="Dacks J.B."/>
            <person name="Delwiche C.F."/>
            <person name="Dyhrman S.T."/>
            <person name="Glockner G."/>
            <person name="John U."/>
            <person name="Richards T."/>
            <person name="Worden A.Z."/>
            <person name="Zhang X."/>
            <person name="Grigoriev I.V."/>
            <person name="Allen A.E."/>
            <person name="Bidle K."/>
            <person name="Borodovsky M."/>
            <person name="Bowler C."/>
            <person name="Brownlee C."/>
            <person name="Cock J.M."/>
            <person name="Elias M."/>
            <person name="Gladyshev V.N."/>
            <person name="Groth M."/>
            <person name="Guda C."/>
            <person name="Hadaegh A."/>
            <person name="Iglesias-Rodriguez M.D."/>
            <person name="Jenkins J."/>
            <person name="Jones B.M."/>
            <person name="Lawson T."/>
            <person name="Leese F."/>
            <person name="Lindquist E."/>
            <person name="Lobanov A."/>
            <person name="Lomsadze A."/>
            <person name="Malik S.B."/>
            <person name="Marsh M.E."/>
            <person name="Mackinder L."/>
            <person name="Mock T."/>
            <person name="Mueller-Roeber B."/>
            <person name="Pagarete A."/>
            <person name="Parker M."/>
            <person name="Probert I."/>
            <person name="Quesneville H."/>
            <person name="Raines C."/>
            <person name="Rensing S.A."/>
            <person name="Riano-Pachon D.M."/>
            <person name="Richier S."/>
            <person name="Rokitta S."/>
            <person name="Shiraiwa Y."/>
            <person name="Soanes D.M."/>
            <person name="van der Giezen M."/>
            <person name="Wahlund T.M."/>
            <person name="Williams B."/>
            <person name="Wilson W."/>
            <person name="Wolfe G."/>
            <person name="Wurch L.L."/>
        </authorList>
    </citation>
    <scope>NUCLEOTIDE SEQUENCE</scope>
</reference>
<feature type="region of interest" description="Disordered" evidence="1">
    <location>
        <begin position="78"/>
        <end position="104"/>
    </location>
</feature>
<dbReference type="PaxDb" id="2903-EOD38926"/>
<sequence length="153" mass="16379">MERIGAELAAIQRIALDADHPEAAAALLGALRRTLEKKLGAAEESGAGCAAAAASPVCSRQHLLFLVHGIGRHDDFIDGKNLSWDGQPDGKGDGPGGELTPSDDTTRRTLLWQQQLFHTFGREHRQPRAQLRTRLRGIKAAEGEAEGGLMPGE</sequence>
<dbReference type="GeneID" id="17284197"/>
<proteinExistence type="predicted"/>
<protein>
    <submittedName>
        <fullName evidence="2">Uncharacterized protein</fullName>
    </submittedName>
</protein>
<dbReference type="EnsemblProtists" id="EOD38926">
    <property type="protein sequence ID" value="EOD38926"/>
    <property type="gene ID" value="EMIHUDRAFT_224082"/>
</dbReference>
<organism evidence="2 3">
    <name type="scientific">Emiliania huxleyi (strain CCMP1516)</name>
    <dbReference type="NCBI Taxonomy" id="280463"/>
    <lineage>
        <taxon>Eukaryota</taxon>
        <taxon>Haptista</taxon>
        <taxon>Haptophyta</taxon>
        <taxon>Prymnesiophyceae</taxon>
        <taxon>Isochrysidales</taxon>
        <taxon>Noelaerhabdaceae</taxon>
        <taxon>Emiliania</taxon>
    </lineage>
</organism>
<evidence type="ECO:0000256" key="1">
    <source>
        <dbReference type="SAM" id="MobiDB-lite"/>
    </source>
</evidence>
<evidence type="ECO:0000313" key="3">
    <source>
        <dbReference type="Proteomes" id="UP000013827"/>
    </source>
</evidence>